<dbReference type="Gene3D" id="3.10.129.110">
    <property type="entry name" value="Polyketide synthase dehydratase"/>
    <property type="match status" value="1"/>
</dbReference>
<dbReference type="SMART" id="SM00826">
    <property type="entry name" value="PKS_DH"/>
    <property type="match status" value="1"/>
</dbReference>
<dbReference type="SUPFAM" id="SSF52151">
    <property type="entry name" value="FabD/lysophospholipase-like"/>
    <property type="match status" value="2"/>
</dbReference>
<evidence type="ECO:0000256" key="11">
    <source>
        <dbReference type="ARBA" id="ARBA00023315"/>
    </source>
</evidence>
<accession>D5UX39</accession>
<dbReference type="InterPro" id="IPR057326">
    <property type="entry name" value="KR_dom"/>
</dbReference>
<dbReference type="InterPro" id="IPR014043">
    <property type="entry name" value="Acyl_transferase_dom"/>
</dbReference>
<keyword evidence="7" id="KW-0276">Fatty acid metabolism</keyword>
<dbReference type="STRING" id="521096.Tpau_3477"/>
<dbReference type="InterPro" id="IPR001227">
    <property type="entry name" value="Ac_transferase_dom_sf"/>
</dbReference>
<keyword evidence="9" id="KW-0045">Antibiotic biosynthesis</keyword>
<dbReference type="FunFam" id="3.40.366.10:FF:000002">
    <property type="entry name" value="Probable polyketide synthase 2"/>
    <property type="match status" value="1"/>
</dbReference>
<feature type="active site" description="Proton donor; for dehydratase activity" evidence="12">
    <location>
        <position position="2595"/>
    </location>
</feature>
<evidence type="ECO:0000259" key="15">
    <source>
        <dbReference type="PROSITE" id="PS52004"/>
    </source>
</evidence>
<dbReference type="InterPro" id="IPR032821">
    <property type="entry name" value="PKS_assoc"/>
</dbReference>
<dbReference type="SUPFAM" id="SSF55048">
    <property type="entry name" value="Probable ACP-binding domain of malonyl-CoA ACP transacylase"/>
    <property type="match status" value="2"/>
</dbReference>
<evidence type="ECO:0000259" key="16">
    <source>
        <dbReference type="PROSITE" id="PS52019"/>
    </source>
</evidence>
<dbReference type="GO" id="GO:0006633">
    <property type="term" value="P:fatty acid biosynthetic process"/>
    <property type="evidence" value="ECO:0007669"/>
    <property type="project" value="InterPro"/>
</dbReference>
<dbReference type="InterPro" id="IPR016035">
    <property type="entry name" value="Acyl_Trfase/lysoPLipase"/>
</dbReference>
<organism evidence="17 18">
    <name type="scientific">Tsukamurella paurometabola (strain ATCC 8368 / DSM 20162 / CCUG 35730 / CIP 100753 / JCM 10117 / KCTC 9821 / NBRC 16120 / NCIMB 702349 / NCTC 13040)</name>
    <name type="common">Corynebacterium paurometabolum</name>
    <dbReference type="NCBI Taxonomy" id="521096"/>
    <lineage>
        <taxon>Bacteria</taxon>
        <taxon>Bacillati</taxon>
        <taxon>Actinomycetota</taxon>
        <taxon>Actinomycetes</taxon>
        <taxon>Mycobacteriales</taxon>
        <taxon>Tsukamurellaceae</taxon>
        <taxon>Tsukamurella</taxon>
    </lineage>
</organism>
<dbReference type="PROSITE" id="PS52004">
    <property type="entry name" value="KS3_2"/>
    <property type="match status" value="2"/>
</dbReference>
<dbReference type="InterPro" id="IPR018201">
    <property type="entry name" value="Ketoacyl_synth_AS"/>
</dbReference>
<evidence type="ECO:0000256" key="6">
    <source>
        <dbReference type="ARBA" id="ARBA00022679"/>
    </source>
</evidence>
<feature type="domain" description="Ketosynthase family 3 (KS3)" evidence="15">
    <location>
        <begin position="1522"/>
        <end position="1945"/>
    </location>
</feature>
<dbReference type="Gene3D" id="3.40.366.10">
    <property type="entry name" value="Malonyl-Coenzyme A Acyl Carrier Protein, domain 2"/>
    <property type="match status" value="2"/>
</dbReference>
<comment type="pathway">
    <text evidence="2">Antibiotic biosynthesis.</text>
</comment>
<proteinExistence type="predicted"/>
<keyword evidence="11" id="KW-0012">Acyltransferase</keyword>
<dbReference type="InterPro" id="IPR020806">
    <property type="entry name" value="PKS_PP-bd"/>
</dbReference>
<dbReference type="PANTHER" id="PTHR43775:SF51">
    <property type="entry name" value="INACTIVE PHENOLPHTHIOCEROL SYNTHESIS POLYKETIDE SYNTHASE TYPE I PKS1-RELATED"/>
    <property type="match status" value="1"/>
</dbReference>
<feature type="domain" description="PKS/mFAS DH" evidence="16">
    <location>
        <begin position="2395"/>
        <end position="2672"/>
    </location>
</feature>
<feature type="active site" description="Proton acceptor; for dehydratase activity" evidence="12">
    <location>
        <position position="2428"/>
    </location>
</feature>
<dbReference type="FunFam" id="1.10.1200.10:FF:000007">
    <property type="entry name" value="Probable polyketide synthase pks17"/>
    <property type="match status" value="1"/>
</dbReference>
<dbReference type="InterPro" id="IPR009081">
    <property type="entry name" value="PP-bd_ACP"/>
</dbReference>
<evidence type="ECO:0000313" key="18">
    <source>
        <dbReference type="Proteomes" id="UP000001213"/>
    </source>
</evidence>
<sequence>MTEHNAEIVEALRNSLKETRRLRARNAELTDAAGQPIAIVSMACRYPGGVTTPEALYELAAAGRDVVGPFPGNRFWDLDGLYSDDPDEGGTCYTRSGGFLYDADRFDPGFFGISPREAATMDPQQRISLEVAWEACERSGLPPERIRGSATGVYVGSAYQGYGEGWKDVDASMQGQLVTGMSNSIVSGRLAYTLGLTGPAITVDTACSSSLVAVHLAVTALRRGEIDMALAGGVAVIGAPIGIVGFARQRGLAADGRCKAFGASGDGMGFGEGAGLLFLVRLSDAVRDGLPIQAVIRGSSIGQDGASNGLSAPNGVSQRAVIEAALADARLHPDDIDAVEAHGTGTKLGDPVEADALIATFRGRPGDRPLYLGSVKSNIAHAQAASGVAGIIKMVGAMQHRTLPATLHAHEPNPLVDWDGSGLALLTETRAWPEREAPARCGVSSFGLSGTNAHVVLEAPADSGEPQAAQPPAHPTSTAVALPVFARTPGALPGQRARIAEMVGGAEPADVALSLARTRVTGDHVAIAIGTAAADLASALEPAEPAGVASSGATLVTGSARRRGGLAFVFPGQGSQWPGMAAELLTAEPVFARALADCDAALAPHLDRTITDLLTGADEEWLARVDLVQPALWAVMVSLAELWKSYGITPDAVIGHSQGEIAAAVVAGALSLDDGARVVALRSRAILAMTGATSMLSLRLTAEQAEEAIAGYDDVFLAAVNSPESVIVAGARAQVEDLAAVIAERGVRARLVNVDYASHTPFMEPLAAPIQQVLDSLAPVAAAVPFYSALTGGKLDGAELDGDYWYRNLRNTVRFDAATRALVDAGITDFIEISAHPVLRDAVEETAFTASGEERLAPSIGCHVTLRRDTGHAQFLTAVAGLAAVGYPVDWERQPGVAGARVIPLPTYAFDRRSYWLAPPQPARPVAGTPAQADSRHYRVRWEPTVLTAPARPAGRWLIIGDGSEHAKTYGHALADRISATLVHPDGGAGVAVDWESALREHAGTHWSAVVILAFDADPAAVSGRSKAFGTTVDILRAIGTCGLHQPLWVVTANAVAEGLPPAATIRPGAAQLWGLRRILFAEEPGRGGGIVDLALDDAAPDDPAGDAAEIDSLVAVLTADETETGERQIAVRAAGPLVRRLVPAPAPAPHRPWTPRGTVLVTGGAGGIGAHVVRELAARGAERIVIASRRGADSAQARALRDELADADAELDFVACDVCDRAAVATLVSGIDRSGPALTAVVHAAGVLDDRLLADLTPESADVVFGAKAGGAIALDEACGDRRLDAFVLFSSLAGSAGGAGQGSYAAANAHLDALAEARAARGSVATSIGWGAVDAGLVDAETAARLRRGGVIAMPPAQVAADVFSCAGGSSATGIVADIDWPALISVNPDLVTDAAYSAIPAVRKARAAESPAVVDVGAVSSRADVAPAVTRIVAEVLGLDSTDQVSATRSLRDSGVDSVSAVDLRNRLAALTGLKLAVSLVFDYPTVTDLADHLADRLFGGRDVAAATDPVPAIRDDADDPIVIVSMACRLPGGVDSPEALWSALTDEIDMVGPFPDDRGWDFSRYDPDPAVPGTYYVEGGGFLYDCADFDPAPFSLSPREALAMDPQHRLLLETSWEAFERAGIDPTALRNELGGVYVGASYNDYGSRSGTAAPELEGYLALGSASSVLSGRISYTYGLQGPSLTVDTACSSSLVALHMAAESVRQGECDFALAGGTSVMSTMDTFIEFSRQRVISRDGRCRAFSRDADGAGWAEGVAVVVLERRSRAVALGHPILAEIAGSAVNSDGASNGLTAPNGPAQQRVITAALRRSGLRTDDVDVVEAHGTGTPLGDPIEVGALSATYGAGRHPQRPLYLGALKASTGHTQAASGLAGVVKTVLMLTHGTLPRSLHSEDLSDVIDFDGVAVLQQARPWPEVNRPRRAAVSAFGVSGTNAHVILAQPGTPVPAPSDTVAAAPSAATRPIPVSATTAAALTKAVALVRESADRLGASHDALAAGLARHRPALAHRAALWKDRLITDVARTPRVGFVFSGQGTQWTGMGEALAQHYPAFAAALDEVAEAFSGLLPKPLLEILRERDIDDTAHAQPAVFAVEVALARLLESFGVTASAVCGHSIGEVAAAHIAGVLSLDHAARLIADRGRLMSDLPAGGIMAAVAAPEDRIVDHLAQRWPDAGTRPVAIAAVNGAAACVLSGPADAVRSVTAEWRDRGVKTTELSVSHAFHSPLMAPMLAEFGATLDELEFHDSTIPVVSSVTGGTHPVDSADYWSQHVGATVRFADAADRLRSEHAIDTFIEVGPDSRLAALLRTSFSDPGSGAAADLAIVGLMTARTDDIDLFAEALGRLWTRGAPVDLTAQPTAPAVGPQALPTYAFDRSRYWLEATAVPVARSGHPILGQRIRLADGADVYPATIRAADPSLAWIADHTIQGSVIYPGTGLVDLMIAAGTAIDLPVLDELTLRSPVRVTPGSDVELQIRIAPEERSVEGRAFTLHVATDSGAWTEAAHGRLAPVDPARECPDASAPTVPDEPGISMRARYAEMAENGFDYGPAFRGLDAVHVSEPETGITQVTGTVALPEGVGVRGFSIHPALLDAALHTIAFADLDGLDGGLVPFSFSATRVHRTGARTARVRLTALGPRTVAVDLYDEAGQSIGTIGELALRPAAALTPPARDRPQIYDTVFEPPQELPDAPGSAVPTIAVLGQLPSQVDLGEPEPRTFADIAEILESGAVPDQVLIALPGGSTAEADPEIATATHAAGTATLALIQQWAAADALYPATLIAVATHSTDGADPAASAAAGLWRSAINEYPGQFGIIDIDDGPIPADTVRTALTLTSAEPNLAISDGTVRVPRLRPVSDTETASPARLDHGTVVITGASGTLGEALARHLAREHRTPSLLLVSRRGADAPGAAALAEELAGLGTRAEFIAADVADADSVRAMLAHVPTHAPLSAVVHAAGVLSDGVLSAMTPRRLAEVYRAKVDAVLTLHRATRHLDLDAFVVYSSIAGVVGSAGQGNYASANAFLDAFARGPHSGGRTVSVAWGLWAEASGMTSVLDETDRERVSRAGLTGMSTADALALLDAALPARDGATIRSAPVIASFDTAQLGELARSGDIQPVFRALAPGRRREPVAPPSLAQRLTRVAEEDRLELATDAVAEVAATVLGYRSAAELDTRRGLLELGFDSLTAIELRNRLGAATGLRLPATLIFDYPSAAAIAAYLIEQAVPQAQIDESAAPGAAAGAGDPDGPDTGVEGPLATEVLADASDDEIFRFIDSLG</sequence>
<evidence type="ECO:0000256" key="1">
    <source>
        <dbReference type="ARBA" id="ARBA00001957"/>
    </source>
</evidence>
<dbReference type="RefSeq" id="WP_013128055.1">
    <property type="nucleotide sequence ID" value="NC_014158.1"/>
</dbReference>
<dbReference type="EMBL" id="CP001966">
    <property type="protein sequence ID" value="ADG80058.1"/>
    <property type="molecule type" value="Genomic_DNA"/>
</dbReference>
<evidence type="ECO:0000256" key="4">
    <source>
        <dbReference type="ARBA" id="ARBA00022450"/>
    </source>
</evidence>
<dbReference type="GO" id="GO:0004312">
    <property type="term" value="F:fatty acid synthase activity"/>
    <property type="evidence" value="ECO:0007669"/>
    <property type="project" value="TreeGrafter"/>
</dbReference>
<dbReference type="Gene3D" id="3.30.70.3290">
    <property type="match status" value="2"/>
</dbReference>
<dbReference type="SMART" id="SM00827">
    <property type="entry name" value="PKS_AT"/>
    <property type="match status" value="2"/>
</dbReference>
<comment type="cofactor">
    <cofactor evidence="1">
        <name>pantetheine 4'-phosphate</name>
        <dbReference type="ChEBI" id="CHEBI:47942"/>
    </cofactor>
</comment>
<evidence type="ECO:0000313" key="17">
    <source>
        <dbReference type="EMBL" id="ADG80058.1"/>
    </source>
</evidence>
<dbReference type="SMR" id="D5UX39"/>
<feature type="domain" description="Carrier" evidence="14">
    <location>
        <begin position="1426"/>
        <end position="1501"/>
    </location>
</feature>
<evidence type="ECO:0000256" key="13">
    <source>
        <dbReference type="SAM" id="MobiDB-lite"/>
    </source>
</evidence>
<dbReference type="SMART" id="SM01294">
    <property type="entry name" value="PKS_PP_betabranch"/>
    <property type="match status" value="2"/>
</dbReference>
<evidence type="ECO:0000256" key="2">
    <source>
        <dbReference type="ARBA" id="ARBA00004792"/>
    </source>
</evidence>
<dbReference type="PROSITE" id="PS50075">
    <property type="entry name" value="CARRIER"/>
    <property type="match status" value="2"/>
</dbReference>
<dbReference type="InterPro" id="IPR013968">
    <property type="entry name" value="PKS_KR"/>
</dbReference>
<dbReference type="Pfam" id="PF14765">
    <property type="entry name" value="PS-DH"/>
    <property type="match status" value="1"/>
</dbReference>
<dbReference type="InterPro" id="IPR020841">
    <property type="entry name" value="PKS_Beta-ketoAc_synthase_dom"/>
</dbReference>
<dbReference type="SUPFAM" id="SSF47336">
    <property type="entry name" value="ACP-like"/>
    <property type="match status" value="2"/>
</dbReference>
<dbReference type="Gene3D" id="1.10.1200.10">
    <property type="entry name" value="ACP-like"/>
    <property type="match status" value="2"/>
</dbReference>
<evidence type="ECO:0000256" key="10">
    <source>
        <dbReference type="ARBA" id="ARBA00023268"/>
    </source>
</evidence>
<dbReference type="GO" id="GO:0004315">
    <property type="term" value="F:3-oxoacyl-[acyl-carrier-protein] synthase activity"/>
    <property type="evidence" value="ECO:0007669"/>
    <property type="project" value="InterPro"/>
</dbReference>
<dbReference type="Pfam" id="PF08990">
    <property type="entry name" value="Docking"/>
    <property type="match status" value="1"/>
</dbReference>
<reference evidence="18" key="1">
    <citation type="submission" date="2010-03" db="EMBL/GenBank/DDBJ databases">
        <title>The complete chromosome of Tsukamurella paurometabola DSM 20162.</title>
        <authorList>
            <consortium name="US DOE Joint Genome Institute (JGI-PGF)"/>
            <person name="Lucas S."/>
            <person name="Copeland A."/>
            <person name="Lapidus A."/>
            <person name="Glavina del Rio T."/>
            <person name="Dalin E."/>
            <person name="Tice H."/>
            <person name="Bruce D."/>
            <person name="Goodwin L."/>
            <person name="Pitluck S."/>
            <person name="Kyrpides N."/>
            <person name="Mavromatis K."/>
            <person name="Ivanova N."/>
            <person name="Mikhailova N."/>
            <person name="Munk A.C."/>
            <person name="Brettin T."/>
            <person name="Detter J.C."/>
            <person name="Tapia R."/>
            <person name="Han C."/>
            <person name="Larimer F."/>
            <person name="Land M."/>
            <person name="Hauser L."/>
            <person name="Markowitz V."/>
            <person name="Cheng J.-F."/>
            <person name="Hugenholtz P."/>
            <person name="Woyke T."/>
            <person name="Wu D."/>
            <person name="Jando M."/>
            <person name="Brambilla E."/>
            <person name="Klenk H.-P."/>
            <person name="Eisen J.A."/>
        </authorList>
    </citation>
    <scope>NUCLEOTIDE SEQUENCE [LARGE SCALE GENOMIC DNA]</scope>
    <source>
        <strain evidence="18">ATCC 8368 / DSM 20162 / CCUG 35730 / CIP 100753 / JCM 10117 / KCTC 9821 / NBRC 16120 / NCIMB 702349 / NCTC 13040</strain>
    </source>
</reference>
<dbReference type="FunFam" id="3.40.47.10:FF:000019">
    <property type="entry name" value="Polyketide synthase type I"/>
    <property type="match status" value="2"/>
</dbReference>
<keyword evidence="4" id="KW-0596">Phosphopantetheine</keyword>
<dbReference type="InterPro" id="IPR049900">
    <property type="entry name" value="PKS_mFAS_DH"/>
</dbReference>
<evidence type="ECO:0000256" key="9">
    <source>
        <dbReference type="ARBA" id="ARBA00023194"/>
    </source>
</evidence>
<dbReference type="GO" id="GO:0031177">
    <property type="term" value="F:phosphopantetheine binding"/>
    <property type="evidence" value="ECO:0007669"/>
    <property type="project" value="InterPro"/>
</dbReference>
<dbReference type="PROSITE" id="PS52019">
    <property type="entry name" value="PKS_MFAS_DH"/>
    <property type="match status" value="1"/>
</dbReference>
<dbReference type="Proteomes" id="UP000001213">
    <property type="component" value="Chromosome"/>
</dbReference>
<dbReference type="PROSITE" id="PS00606">
    <property type="entry name" value="KS3_1"/>
    <property type="match status" value="2"/>
</dbReference>
<dbReference type="InterPro" id="IPR016039">
    <property type="entry name" value="Thiolase-like"/>
</dbReference>
<dbReference type="Pfam" id="PF02801">
    <property type="entry name" value="Ketoacyl-synt_C"/>
    <property type="match status" value="2"/>
</dbReference>
<feature type="region of interest" description="C-terminal hotdog fold" evidence="12">
    <location>
        <begin position="2531"/>
        <end position="2672"/>
    </location>
</feature>
<dbReference type="InterPro" id="IPR014031">
    <property type="entry name" value="Ketoacyl_synth_C"/>
</dbReference>
<dbReference type="InterPro" id="IPR036736">
    <property type="entry name" value="ACP-like_sf"/>
</dbReference>
<dbReference type="Pfam" id="PF21089">
    <property type="entry name" value="PKS_DH_N"/>
    <property type="match status" value="1"/>
</dbReference>
<dbReference type="InterPro" id="IPR049552">
    <property type="entry name" value="PKS_DH_N"/>
</dbReference>
<dbReference type="InterPro" id="IPR006162">
    <property type="entry name" value="Ppantetheine_attach_site"/>
</dbReference>
<dbReference type="eggNOG" id="COG3321">
    <property type="taxonomic scope" value="Bacteria"/>
</dbReference>
<dbReference type="InterPro" id="IPR014030">
    <property type="entry name" value="Ketoacyl_synth_N"/>
</dbReference>
<feature type="domain" description="Ketosynthase family 3 (KS3)" evidence="15">
    <location>
        <begin position="34"/>
        <end position="459"/>
    </location>
</feature>
<dbReference type="Pfam" id="PF16197">
    <property type="entry name" value="KAsynt_C_assoc"/>
    <property type="match status" value="2"/>
</dbReference>
<dbReference type="SMART" id="SM00823">
    <property type="entry name" value="PKS_PP"/>
    <property type="match status" value="2"/>
</dbReference>
<keyword evidence="5" id="KW-0597">Phosphoprotein</keyword>
<dbReference type="PANTHER" id="PTHR43775">
    <property type="entry name" value="FATTY ACID SYNTHASE"/>
    <property type="match status" value="1"/>
</dbReference>
<dbReference type="InterPro" id="IPR016036">
    <property type="entry name" value="Malonyl_transacylase_ACP-bd"/>
</dbReference>
<protein>
    <submittedName>
        <fullName evidence="17">Acyl transferase</fullName>
    </submittedName>
</protein>
<dbReference type="CDD" id="cd08956">
    <property type="entry name" value="KR_3_FAS_SDR_x"/>
    <property type="match status" value="1"/>
</dbReference>
<dbReference type="KEGG" id="tpr:Tpau_3477"/>
<dbReference type="InterPro" id="IPR050091">
    <property type="entry name" value="PKS_NRPS_Biosynth_Enz"/>
</dbReference>
<dbReference type="SMART" id="SM00825">
    <property type="entry name" value="PKS_KS"/>
    <property type="match status" value="2"/>
</dbReference>
<evidence type="ECO:0000256" key="12">
    <source>
        <dbReference type="PROSITE-ProRule" id="PRU01363"/>
    </source>
</evidence>
<dbReference type="SMART" id="SM00822">
    <property type="entry name" value="PKS_KR"/>
    <property type="match status" value="2"/>
</dbReference>
<reference evidence="17 18" key="2">
    <citation type="journal article" date="2011" name="Stand. Genomic Sci.">
        <title>Complete genome sequence of Tsukamurella paurometabola type strain (no. 33).</title>
        <authorList>
            <person name="Munk A.C."/>
            <person name="Lapidus A."/>
            <person name="Lucas S."/>
            <person name="Nolan M."/>
            <person name="Tice H."/>
            <person name="Cheng J.F."/>
            <person name="Del Rio T.G."/>
            <person name="Goodwin L."/>
            <person name="Pitluck S."/>
            <person name="Liolios K."/>
            <person name="Huntemann M."/>
            <person name="Ivanova N."/>
            <person name="Mavromatis K."/>
            <person name="Mikhailova N."/>
            <person name="Pati A."/>
            <person name="Chen A."/>
            <person name="Palaniappan K."/>
            <person name="Tapia R."/>
            <person name="Han C."/>
            <person name="Land M."/>
            <person name="Hauser L."/>
            <person name="Chang Y.J."/>
            <person name="Jeffries C.D."/>
            <person name="Brettin T."/>
            <person name="Yasawong M."/>
            <person name="Brambilla E.M."/>
            <person name="Rohde M."/>
            <person name="Sikorski J."/>
            <person name="Goker M."/>
            <person name="Detter J.C."/>
            <person name="Woyke T."/>
            <person name="Bristow J."/>
            <person name="Eisen J.A."/>
            <person name="Markowitz V."/>
            <person name="Hugenholtz P."/>
            <person name="Kyrpides N.C."/>
            <person name="Klenk H.P."/>
        </authorList>
    </citation>
    <scope>NUCLEOTIDE SEQUENCE [LARGE SCALE GENOMIC DNA]</scope>
    <source>
        <strain evidence="18">ATCC 8368 / DSM 20162 / CCUG 35730 / CIP 100753 / JCM 10117 / KCTC 9821 / NBRC 16120 / NCIMB 702349 / NCTC 13040</strain>
    </source>
</reference>
<dbReference type="GO" id="GO:0033068">
    <property type="term" value="P:macrolide biosynthetic process"/>
    <property type="evidence" value="ECO:0007669"/>
    <property type="project" value="UniProtKB-ARBA"/>
</dbReference>
<dbReference type="InterPro" id="IPR015083">
    <property type="entry name" value="NorB/c/GfsB-D-like_docking"/>
</dbReference>
<dbReference type="CDD" id="cd00833">
    <property type="entry name" value="PKS"/>
    <property type="match status" value="2"/>
</dbReference>
<evidence type="ECO:0000256" key="3">
    <source>
        <dbReference type="ARBA" id="ARBA00005189"/>
    </source>
</evidence>
<dbReference type="InterPro" id="IPR020807">
    <property type="entry name" value="PKS_DH"/>
</dbReference>
<feature type="compositionally biased region" description="Low complexity" evidence="13">
    <location>
        <begin position="3239"/>
        <end position="3253"/>
    </location>
</feature>
<dbReference type="InterPro" id="IPR042104">
    <property type="entry name" value="PKS_dehydratase_sf"/>
</dbReference>
<dbReference type="Pfam" id="PF00550">
    <property type="entry name" value="PP-binding"/>
    <property type="match status" value="2"/>
</dbReference>
<dbReference type="SUPFAM" id="SSF53901">
    <property type="entry name" value="Thiolase-like"/>
    <property type="match status" value="2"/>
</dbReference>
<evidence type="ECO:0000256" key="7">
    <source>
        <dbReference type="ARBA" id="ARBA00022832"/>
    </source>
</evidence>
<dbReference type="Gene3D" id="3.40.50.720">
    <property type="entry name" value="NAD(P)-binding Rossmann-like Domain"/>
    <property type="match status" value="2"/>
</dbReference>
<dbReference type="HOGENOM" id="CLU_000022_35_8_11"/>
<dbReference type="InterPro" id="IPR049551">
    <property type="entry name" value="PKS_DH_C"/>
</dbReference>
<name>D5UX39_TSUPD</name>
<evidence type="ECO:0000259" key="14">
    <source>
        <dbReference type="PROSITE" id="PS50075"/>
    </source>
</evidence>
<dbReference type="SUPFAM" id="SSF51735">
    <property type="entry name" value="NAD(P)-binding Rossmann-fold domains"/>
    <property type="match status" value="4"/>
</dbReference>
<evidence type="ECO:0000256" key="5">
    <source>
        <dbReference type="ARBA" id="ARBA00022553"/>
    </source>
</evidence>
<dbReference type="CDD" id="cd08952">
    <property type="entry name" value="KR_1_SDR_x"/>
    <property type="match status" value="1"/>
</dbReference>
<comment type="pathway">
    <text evidence="3">Lipid metabolism.</text>
</comment>
<dbReference type="Pfam" id="PF08659">
    <property type="entry name" value="KR"/>
    <property type="match status" value="2"/>
</dbReference>
<gene>
    <name evidence="17" type="ordered locus">Tpau_3477</name>
</gene>
<keyword evidence="8" id="KW-0443">Lipid metabolism</keyword>
<dbReference type="Gene3D" id="3.40.47.10">
    <property type="match status" value="2"/>
</dbReference>
<keyword evidence="18" id="KW-1185">Reference proteome</keyword>
<feature type="region of interest" description="N-terminal hotdog fold" evidence="12">
    <location>
        <begin position="2395"/>
        <end position="2518"/>
    </location>
</feature>
<keyword evidence="6 17" id="KW-0808">Transferase</keyword>
<dbReference type="InterPro" id="IPR036291">
    <property type="entry name" value="NAD(P)-bd_dom_sf"/>
</dbReference>
<keyword evidence="10" id="KW-0511">Multifunctional enzyme</keyword>
<feature type="domain" description="Carrier" evidence="14">
    <location>
        <begin position="3153"/>
        <end position="3228"/>
    </location>
</feature>
<evidence type="ECO:0000256" key="8">
    <source>
        <dbReference type="ARBA" id="ARBA00023098"/>
    </source>
</evidence>
<dbReference type="Pfam" id="PF00109">
    <property type="entry name" value="ketoacyl-synt"/>
    <property type="match status" value="2"/>
</dbReference>
<feature type="region of interest" description="Disordered" evidence="13">
    <location>
        <begin position="3239"/>
        <end position="3259"/>
    </location>
</feature>
<dbReference type="eggNOG" id="COG1028">
    <property type="taxonomic scope" value="Bacteria"/>
</dbReference>
<dbReference type="Pfam" id="PF00698">
    <property type="entry name" value="Acyl_transf_1"/>
    <property type="match status" value="2"/>
</dbReference>
<dbReference type="PROSITE" id="PS00012">
    <property type="entry name" value="PHOSPHOPANTETHEINE"/>
    <property type="match status" value="2"/>
</dbReference>